<evidence type="ECO:0000256" key="1">
    <source>
        <dbReference type="ARBA" id="ARBA00022617"/>
    </source>
</evidence>
<keyword evidence="8" id="KW-1185">Reference proteome</keyword>
<dbReference type="Gene3D" id="1.10.760.10">
    <property type="entry name" value="Cytochrome c-like domain"/>
    <property type="match status" value="1"/>
</dbReference>
<name>A0ABV9QVB2_9GAMM</name>
<evidence type="ECO:0000313" key="8">
    <source>
        <dbReference type="Proteomes" id="UP001595886"/>
    </source>
</evidence>
<evidence type="ECO:0000313" key="7">
    <source>
        <dbReference type="EMBL" id="MFC4820991.1"/>
    </source>
</evidence>
<feature type="domain" description="Cytochrome c" evidence="6">
    <location>
        <begin position="68"/>
        <end position="152"/>
    </location>
</feature>
<keyword evidence="3 4" id="KW-0408">Iron</keyword>
<proteinExistence type="predicted"/>
<evidence type="ECO:0000256" key="5">
    <source>
        <dbReference type="SAM" id="MobiDB-lite"/>
    </source>
</evidence>
<feature type="region of interest" description="Disordered" evidence="5">
    <location>
        <begin position="166"/>
        <end position="234"/>
    </location>
</feature>
<feature type="compositionally biased region" description="Basic and acidic residues" evidence="5">
    <location>
        <begin position="168"/>
        <end position="199"/>
    </location>
</feature>
<comment type="caution">
    <text evidence="7">The sequence shown here is derived from an EMBL/GenBank/DDBJ whole genome shotgun (WGS) entry which is preliminary data.</text>
</comment>
<accession>A0ABV9QVB2</accession>
<feature type="compositionally biased region" description="Basic and acidic residues" evidence="5">
    <location>
        <begin position="212"/>
        <end position="222"/>
    </location>
</feature>
<dbReference type="RefSeq" id="WP_380021192.1">
    <property type="nucleotide sequence ID" value="NZ_JBHSHD010000008.1"/>
</dbReference>
<gene>
    <name evidence="7" type="ORF">ACFO6Q_11690</name>
</gene>
<organism evidence="7 8">
    <name type="scientific">Dokdonella ginsengisoli</name>
    <dbReference type="NCBI Taxonomy" id="363846"/>
    <lineage>
        <taxon>Bacteria</taxon>
        <taxon>Pseudomonadati</taxon>
        <taxon>Pseudomonadota</taxon>
        <taxon>Gammaproteobacteria</taxon>
        <taxon>Lysobacterales</taxon>
        <taxon>Rhodanobacteraceae</taxon>
        <taxon>Dokdonella</taxon>
    </lineage>
</organism>
<reference evidence="8" key="1">
    <citation type="journal article" date="2019" name="Int. J. Syst. Evol. Microbiol.">
        <title>The Global Catalogue of Microorganisms (GCM) 10K type strain sequencing project: providing services to taxonomists for standard genome sequencing and annotation.</title>
        <authorList>
            <consortium name="The Broad Institute Genomics Platform"/>
            <consortium name="The Broad Institute Genome Sequencing Center for Infectious Disease"/>
            <person name="Wu L."/>
            <person name="Ma J."/>
        </authorList>
    </citation>
    <scope>NUCLEOTIDE SEQUENCE [LARGE SCALE GENOMIC DNA]</scope>
    <source>
        <strain evidence="8">CCUG 30340</strain>
    </source>
</reference>
<evidence type="ECO:0000259" key="6">
    <source>
        <dbReference type="PROSITE" id="PS51007"/>
    </source>
</evidence>
<dbReference type="Pfam" id="PF13442">
    <property type="entry name" value="Cytochrome_CBB3"/>
    <property type="match status" value="1"/>
</dbReference>
<dbReference type="EMBL" id="JBHSHD010000008">
    <property type="protein sequence ID" value="MFC4820991.1"/>
    <property type="molecule type" value="Genomic_DNA"/>
</dbReference>
<keyword evidence="2 4" id="KW-0479">Metal-binding</keyword>
<keyword evidence="1 4" id="KW-0349">Heme</keyword>
<feature type="compositionally biased region" description="Low complexity" evidence="5">
    <location>
        <begin position="200"/>
        <end position="211"/>
    </location>
</feature>
<protein>
    <submittedName>
        <fullName evidence="7">C-type cytochrome</fullName>
    </submittedName>
</protein>
<dbReference type="SUPFAM" id="SSF46626">
    <property type="entry name" value="Cytochrome c"/>
    <property type="match status" value="1"/>
</dbReference>
<dbReference type="InterPro" id="IPR009056">
    <property type="entry name" value="Cyt_c-like_dom"/>
</dbReference>
<dbReference type="Proteomes" id="UP001595886">
    <property type="component" value="Unassembled WGS sequence"/>
</dbReference>
<dbReference type="PROSITE" id="PS51007">
    <property type="entry name" value="CYTC"/>
    <property type="match status" value="1"/>
</dbReference>
<evidence type="ECO:0000256" key="3">
    <source>
        <dbReference type="ARBA" id="ARBA00023004"/>
    </source>
</evidence>
<evidence type="ECO:0000256" key="4">
    <source>
        <dbReference type="PROSITE-ProRule" id="PRU00433"/>
    </source>
</evidence>
<dbReference type="InterPro" id="IPR036909">
    <property type="entry name" value="Cyt_c-like_dom_sf"/>
</dbReference>
<sequence>MKAIAKTVLALGLVAAGGAGVVYSGVYDVGADAPHTRPVYALLELARERSIAVRAARLEVPPGLDDPARIRRGAGNYEAMCAGCHLKPGSAPTELSRGLYPAPPDLTRASVPVTEAFWVVKHGIKASGMPAWGRSMADEHIWNMAAFLRQLPQLDRAAYDALVAASEGHSHGGGESEEHSHADGGGDHHGDAPHAHDEAPVAAPAAQGATHVHADGKTHVHPSEPTPAGVGHAH</sequence>
<evidence type="ECO:0000256" key="2">
    <source>
        <dbReference type="ARBA" id="ARBA00022723"/>
    </source>
</evidence>